<dbReference type="Proteomes" id="UP001418222">
    <property type="component" value="Unassembled WGS sequence"/>
</dbReference>
<evidence type="ECO:0000313" key="3">
    <source>
        <dbReference type="Proteomes" id="UP001418222"/>
    </source>
</evidence>
<keyword evidence="1" id="KW-0812">Transmembrane</keyword>
<evidence type="ECO:0000256" key="1">
    <source>
        <dbReference type="SAM" id="Phobius"/>
    </source>
</evidence>
<comment type="caution">
    <text evidence="2">The sequence shown here is derived from an EMBL/GenBank/DDBJ whole genome shotgun (WGS) entry which is preliminary data.</text>
</comment>
<dbReference type="AlphaFoldDB" id="A0AAP0BBE8"/>
<feature type="transmembrane region" description="Helical" evidence="1">
    <location>
        <begin position="312"/>
        <end position="331"/>
    </location>
</feature>
<keyword evidence="1" id="KW-0472">Membrane</keyword>
<accession>A0AAP0BBE8</accession>
<reference evidence="2 3" key="1">
    <citation type="journal article" date="2022" name="Nat. Plants">
        <title>Genomes of leafy and leafless Platanthera orchids illuminate the evolution of mycoheterotrophy.</title>
        <authorList>
            <person name="Li M.H."/>
            <person name="Liu K.W."/>
            <person name="Li Z."/>
            <person name="Lu H.C."/>
            <person name="Ye Q.L."/>
            <person name="Zhang D."/>
            <person name="Wang J.Y."/>
            <person name="Li Y.F."/>
            <person name="Zhong Z.M."/>
            <person name="Liu X."/>
            <person name="Yu X."/>
            <person name="Liu D.K."/>
            <person name="Tu X.D."/>
            <person name="Liu B."/>
            <person name="Hao Y."/>
            <person name="Liao X.Y."/>
            <person name="Jiang Y.T."/>
            <person name="Sun W.H."/>
            <person name="Chen J."/>
            <person name="Chen Y.Q."/>
            <person name="Ai Y."/>
            <person name="Zhai J.W."/>
            <person name="Wu S.S."/>
            <person name="Zhou Z."/>
            <person name="Hsiao Y.Y."/>
            <person name="Wu W.L."/>
            <person name="Chen Y.Y."/>
            <person name="Lin Y.F."/>
            <person name="Hsu J.L."/>
            <person name="Li C.Y."/>
            <person name="Wang Z.W."/>
            <person name="Zhao X."/>
            <person name="Zhong W.Y."/>
            <person name="Ma X.K."/>
            <person name="Ma L."/>
            <person name="Huang J."/>
            <person name="Chen G.Z."/>
            <person name="Huang M.Z."/>
            <person name="Huang L."/>
            <person name="Peng D.H."/>
            <person name="Luo Y.B."/>
            <person name="Zou S.Q."/>
            <person name="Chen S.P."/>
            <person name="Lan S."/>
            <person name="Tsai W.C."/>
            <person name="Van de Peer Y."/>
            <person name="Liu Z.J."/>
        </authorList>
    </citation>
    <scope>NUCLEOTIDE SEQUENCE [LARGE SCALE GENOMIC DNA]</scope>
    <source>
        <strain evidence="2">Lor287</strain>
    </source>
</reference>
<dbReference type="EMBL" id="JBBWWQ010000011">
    <property type="protein sequence ID" value="KAK8935137.1"/>
    <property type="molecule type" value="Genomic_DNA"/>
</dbReference>
<organism evidence="2 3">
    <name type="scientific">Platanthera zijinensis</name>
    <dbReference type="NCBI Taxonomy" id="2320716"/>
    <lineage>
        <taxon>Eukaryota</taxon>
        <taxon>Viridiplantae</taxon>
        <taxon>Streptophyta</taxon>
        <taxon>Embryophyta</taxon>
        <taxon>Tracheophyta</taxon>
        <taxon>Spermatophyta</taxon>
        <taxon>Magnoliopsida</taxon>
        <taxon>Liliopsida</taxon>
        <taxon>Asparagales</taxon>
        <taxon>Orchidaceae</taxon>
        <taxon>Orchidoideae</taxon>
        <taxon>Orchideae</taxon>
        <taxon>Orchidinae</taxon>
        <taxon>Platanthera</taxon>
    </lineage>
</organism>
<keyword evidence="3" id="KW-1185">Reference proteome</keyword>
<evidence type="ECO:0000313" key="2">
    <source>
        <dbReference type="EMBL" id="KAK8935137.1"/>
    </source>
</evidence>
<gene>
    <name evidence="2" type="ORF">KSP39_PZI014104</name>
</gene>
<proteinExistence type="predicted"/>
<keyword evidence="1" id="KW-1133">Transmembrane helix</keyword>
<protein>
    <submittedName>
        <fullName evidence="2">Uncharacterized protein</fullName>
    </submittedName>
</protein>
<name>A0AAP0BBE8_9ASPA</name>
<sequence length="384" mass="43270">MAGLRAELEHHNICPFGVNALNGESIIRYPFSYERIEWKKSNETCDGYRITSFYFFNKKPLTFFFVRQIFFSSTQAWFCLKLHGRIRSGSPATTSRDPPKSGNLADARSFLSDSPATRSMKNLSKIRFLISDSPATTFKDPTLFPNLVAQLIGTPVGSSCIQIFGVPGPASTKNISSLKHKTEDCEASIKQRHASLKSEATKLSVGELVRSDFFRLSRLHKSSLWPCNTSERDSPNPIATRLSIFIFLSSMQEPISFLYFARFADPPPLAKDWSGLVFFLSVSDRIVLDRCEVNFEFRDFFQPDTLIRVNSFFGTLCAFFFFVVFPISNYLDGSPDQHFRKLGYLDSVPLESEMNICPLPNKGKGREGLSSVDTSCSCLVSFVL</sequence>